<evidence type="ECO:0000313" key="15">
    <source>
        <dbReference type="Proteomes" id="UP000244066"/>
    </source>
</evidence>
<evidence type="ECO:0000313" key="14">
    <source>
        <dbReference type="EMBL" id="PUA34372.1"/>
    </source>
</evidence>
<dbReference type="SUPFAM" id="SSF52518">
    <property type="entry name" value="Thiamin diphosphate-binding fold (THDP-binding)"/>
    <property type="match status" value="2"/>
</dbReference>
<evidence type="ECO:0000256" key="4">
    <source>
        <dbReference type="ARBA" id="ARBA00022605"/>
    </source>
</evidence>
<dbReference type="Gene3D" id="3.40.50.1220">
    <property type="entry name" value="TPP-binding domain"/>
    <property type="match status" value="1"/>
</dbReference>
<comment type="cofactor">
    <cofactor evidence="10">
        <name>thiamine diphosphate</name>
        <dbReference type="ChEBI" id="CHEBI:58937"/>
    </cofactor>
    <text evidence="10">Binds 1 thiamine pyrophosphate per subunit.</text>
</comment>
<dbReference type="InterPro" id="IPR011766">
    <property type="entry name" value="TPP_enzyme_TPP-bd"/>
</dbReference>
<dbReference type="Pfam" id="PF02776">
    <property type="entry name" value="TPP_enzyme_N"/>
    <property type="match status" value="1"/>
</dbReference>
<name>A0A2R7YBU8_9ARCH</name>
<dbReference type="FunFam" id="3.40.50.1220:FF:000008">
    <property type="entry name" value="Acetolactate synthase"/>
    <property type="match status" value="1"/>
</dbReference>
<evidence type="ECO:0000256" key="9">
    <source>
        <dbReference type="ARBA" id="ARBA00023304"/>
    </source>
</evidence>
<dbReference type="CDD" id="cd02015">
    <property type="entry name" value="TPP_AHAS"/>
    <property type="match status" value="1"/>
</dbReference>
<comment type="pathway">
    <text evidence="2 10">Amino-acid biosynthesis; L-valine biosynthesis; L-valine from pyruvate: step 1/4.</text>
</comment>
<dbReference type="InterPro" id="IPR012846">
    <property type="entry name" value="Acetolactate_synth_lsu"/>
</dbReference>
<evidence type="ECO:0000259" key="11">
    <source>
        <dbReference type="Pfam" id="PF00205"/>
    </source>
</evidence>
<dbReference type="InterPro" id="IPR039368">
    <property type="entry name" value="AHAS_TPP"/>
</dbReference>
<accession>A0A2R7YBU8</accession>
<keyword evidence="4 10" id="KW-0028">Amino-acid biosynthesis</keyword>
<evidence type="ECO:0000256" key="8">
    <source>
        <dbReference type="ARBA" id="ARBA00023052"/>
    </source>
</evidence>
<dbReference type="PANTHER" id="PTHR18968">
    <property type="entry name" value="THIAMINE PYROPHOSPHATE ENZYMES"/>
    <property type="match status" value="1"/>
</dbReference>
<feature type="domain" description="Thiamine pyrophosphate enzyme N-terminal TPP-binding" evidence="13">
    <location>
        <begin position="3"/>
        <end position="116"/>
    </location>
</feature>
<gene>
    <name evidence="14" type="ORF">B9J98_00580</name>
</gene>
<evidence type="ECO:0000256" key="1">
    <source>
        <dbReference type="ARBA" id="ARBA00004974"/>
    </source>
</evidence>
<dbReference type="EC" id="2.2.1.6" evidence="10"/>
<keyword evidence="8 10" id="KW-0786">Thiamine pyrophosphate</keyword>
<organism evidence="14 15">
    <name type="scientific">Candidatus Terraquivivens tikiterensis</name>
    <dbReference type="NCBI Taxonomy" id="1980982"/>
    <lineage>
        <taxon>Archaea</taxon>
        <taxon>Nitrososphaerota</taxon>
        <taxon>Candidatus Wolframiiraptoraceae</taxon>
        <taxon>Candidatus Terraquivivens</taxon>
    </lineage>
</organism>
<dbReference type="GO" id="GO:0044272">
    <property type="term" value="P:sulfur compound biosynthetic process"/>
    <property type="evidence" value="ECO:0007669"/>
    <property type="project" value="UniProtKB-ARBA"/>
</dbReference>
<dbReference type="FunFam" id="3.40.50.970:FF:000007">
    <property type="entry name" value="Acetolactate synthase"/>
    <property type="match status" value="1"/>
</dbReference>
<dbReference type="InterPro" id="IPR012001">
    <property type="entry name" value="Thiamin_PyroP_enz_TPP-bd_dom"/>
</dbReference>
<reference evidence="14 15" key="1">
    <citation type="submission" date="2017-04" db="EMBL/GenBank/DDBJ databases">
        <title>Draft Aigarchaeota genome from a New Zealand hot spring.</title>
        <authorList>
            <person name="Reysenbach A.-L."/>
            <person name="Donaho J.A."/>
            <person name="Gerhart J."/>
            <person name="Kelley J.F."/>
            <person name="Kouba K."/>
            <person name="Podar M."/>
            <person name="Stott M."/>
        </authorList>
    </citation>
    <scope>NUCLEOTIDE SEQUENCE [LARGE SCALE GENOMIC DNA]</scope>
    <source>
        <strain evidence="14">NZ13_MG1</strain>
    </source>
</reference>
<feature type="domain" description="Thiamine pyrophosphate enzyme central" evidence="11">
    <location>
        <begin position="197"/>
        <end position="331"/>
    </location>
</feature>
<dbReference type="UniPathway" id="UPA00049">
    <property type="reaction ID" value="UER00059"/>
</dbReference>
<evidence type="ECO:0000259" key="12">
    <source>
        <dbReference type="Pfam" id="PF02775"/>
    </source>
</evidence>
<keyword evidence="6 10" id="KW-0479">Metal-binding</keyword>
<dbReference type="InterPro" id="IPR029035">
    <property type="entry name" value="DHS-like_NAD/FAD-binding_dom"/>
</dbReference>
<evidence type="ECO:0000256" key="6">
    <source>
        <dbReference type="ARBA" id="ARBA00022723"/>
    </source>
</evidence>
<evidence type="ECO:0000256" key="7">
    <source>
        <dbReference type="ARBA" id="ARBA00022842"/>
    </source>
</evidence>
<dbReference type="GO" id="GO:0005948">
    <property type="term" value="C:acetolactate synthase complex"/>
    <property type="evidence" value="ECO:0007669"/>
    <property type="project" value="TreeGrafter"/>
</dbReference>
<comment type="cofactor">
    <cofactor evidence="10">
        <name>Mg(2+)</name>
        <dbReference type="ChEBI" id="CHEBI:18420"/>
    </cofactor>
    <text evidence="10">Binds 1 Mg(2+) ion per subunit.</text>
</comment>
<keyword evidence="7 10" id="KW-0460">Magnesium</keyword>
<comment type="similarity">
    <text evidence="3 10">Belongs to the TPP enzyme family.</text>
</comment>
<evidence type="ECO:0000259" key="13">
    <source>
        <dbReference type="Pfam" id="PF02776"/>
    </source>
</evidence>
<dbReference type="InterPro" id="IPR045229">
    <property type="entry name" value="TPP_enz"/>
</dbReference>
<evidence type="ECO:0000256" key="3">
    <source>
        <dbReference type="ARBA" id="ARBA00007812"/>
    </source>
</evidence>
<comment type="caution">
    <text evidence="14">The sequence shown here is derived from an EMBL/GenBank/DDBJ whole genome shotgun (WGS) entry which is preliminary data.</text>
</comment>
<dbReference type="GO" id="GO:0009099">
    <property type="term" value="P:L-valine biosynthetic process"/>
    <property type="evidence" value="ECO:0007669"/>
    <property type="project" value="UniProtKB-UniPathway"/>
</dbReference>
<proteinExistence type="inferred from homology"/>
<dbReference type="EMBL" id="NDWU01000001">
    <property type="protein sequence ID" value="PUA34372.1"/>
    <property type="molecule type" value="Genomic_DNA"/>
</dbReference>
<dbReference type="InterPro" id="IPR012000">
    <property type="entry name" value="Thiamin_PyroP_enz_cen_dom"/>
</dbReference>
<dbReference type="GO" id="GO:0003984">
    <property type="term" value="F:acetolactate synthase activity"/>
    <property type="evidence" value="ECO:0007669"/>
    <property type="project" value="UniProtKB-EC"/>
</dbReference>
<dbReference type="SUPFAM" id="SSF52467">
    <property type="entry name" value="DHS-like NAD/FAD-binding domain"/>
    <property type="match status" value="1"/>
</dbReference>
<dbReference type="GO" id="GO:0009097">
    <property type="term" value="P:isoleucine biosynthetic process"/>
    <property type="evidence" value="ECO:0007669"/>
    <property type="project" value="UniProtKB-UniPathway"/>
</dbReference>
<keyword evidence="5 10" id="KW-0808">Transferase</keyword>
<evidence type="ECO:0000256" key="10">
    <source>
        <dbReference type="RuleBase" id="RU003591"/>
    </source>
</evidence>
<comment type="pathway">
    <text evidence="1 10">Amino-acid biosynthesis; L-isoleucine biosynthesis; L-isoleucine from 2-oxobutanoate: step 1/4.</text>
</comment>
<dbReference type="InterPro" id="IPR029061">
    <property type="entry name" value="THDP-binding"/>
</dbReference>
<feature type="domain" description="Thiamine pyrophosphate enzyme TPP-binding" evidence="12">
    <location>
        <begin position="394"/>
        <end position="549"/>
    </location>
</feature>
<evidence type="ECO:0000256" key="5">
    <source>
        <dbReference type="ARBA" id="ARBA00022679"/>
    </source>
</evidence>
<dbReference type="GO" id="GO:0030976">
    <property type="term" value="F:thiamine pyrophosphate binding"/>
    <property type="evidence" value="ECO:0007669"/>
    <property type="project" value="UniProtKB-UniRule"/>
</dbReference>
<sequence>MVRAANVLVKAMESKGVEVIFGIPGGSTLPFYDALYDSSIRTILMRHEQQAAHAAEGYARVKGRPGLVTATSGPGATNLLTGIANAMMDSQPVIAITGQVTRDTLGTDAFQETDITGILLPVTKYAVTVKDPSKLAQAFVDAYHVATAGRPGPVLIDVPRDVFQADVEPQWKDEPSLMRYVLRADVGHVGDPDPGLVSRAAEILMNAEKPVIVAGGGVIISNATEELVRLAEYLMAPVVVTTPGIGSIPSDHPLMLGVIGMHGRVEANLAMIESDTILAVGVRFSDRSVGRFDDLQKDRKIIHVDIDASELGKNVMPTVSILGDAKRVLSEIYACIVSKYARKEARPFVQRLKAIGERFDEFMNNHGEPNRITSWRALKVIREELPRNAIVTTGVGQHQMWVQLCFKVFEPRTLITSCGLGTMGFGLPAAVGAKVAAPERTVACIDGDGSFTMTCQSLIPIAQYDIPVVCIIFDNKALGMIRQWQDIFYQKRYKDECLEICLKRRAGRGIDYVKLAESMGVEGAVAESLDDLRMLVRRAVRSEQALVIDLPIDREEKVLPMVPPGKWLSQMITPPGFEIYG</sequence>
<dbReference type="UniPathway" id="UPA00047">
    <property type="reaction ID" value="UER00055"/>
</dbReference>
<dbReference type="AlphaFoldDB" id="A0A2R7YBU8"/>
<keyword evidence="9 10" id="KW-0100">Branched-chain amino acid biosynthesis</keyword>
<dbReference type="Gene3D" id="3.40.50.970">
    <property type="match status" value="2"/>
</dbReference>
<dbReference type="PANTHER" id="PTHR18968:SF13">
    <property type="entry name" value="ACETOLACTATE SYNTHASE CATALYTIC SUBUNIT, MITOCHONDRIAL"/>
    <property type="match status" value="1"/>
</dbReference>
<dbReference type="Pfam" id="PF02775">
    <property type="entry name" value="TPP_enzyme_C"/>
    <property type="match status" value="1"/>
</dbReference>
<comment type="catalytic activity">
    <reaction evidence="10">
        <text>2 pyruvate + H(+) = (2S)-2-acetolactate + CO2</text>
        <dbReference type="Rhea" id="RHEA:25249"/>
        <dbReference type="ChEBI" id="CHEBI:15361"/>
        <dbReference type="ChEBI" id="CHEBI:15378"/>
        <dbReference type="ChEBI" id="CHEBI:16526"/>
        <dbReference type="ChEBI" id="CHEBI:58476"/>
        <dbReference type="EC" id="2.2.1.6"/>
    </reaction>
</comment>
<evidence type="ECO:0000256" key="2">
    <source>
        <dbReference type="ARBA" id="ARBA00005025"/>
    </source>
</evidence>
<dbReference type="GO" id="GO:0000287">
    <property type="term" value="F:magnesium ion binding"/>
    <property type="evidence" value="ECO:0007669"/>
    <property type="project" value="UniProtKB-UniRule"/>
</dbReference>
<dbReference type="Proteomes" id="UP000244066">
    <property type="component" value="Unassembled WGS sequence"/>
</dbReference>
<protein>
    <recommendedName>
        <fullName evidence="10">Acetolactate synthase</fullName>
        <ecNumber evidence="10">2.2.1.6</ecNumber>
    </recommendedName>
</protein>
<dbReference type="GO" id="GO:0050660">
    <property type="term" value="F:flavin adenine dinucleotide binding"/>
    <property type="evidence" value="ECO:0007669"/>
    <property type="project" value="InterPro"/>
</dbReference>
<dbReference type="Pfam" id="PF00205">
    <property type="entry name" value="TPP_enzyme_M"/>
    <property type="match status" value="1"/>
</dbReference>
<dbReference type="CDD" id="cd07035">
    <property type="entry name" value="TPP_PYR_POX_like"/>
    <property type="match status" value="1"/>
</dbReference>
<dbReference type="NCBIfam" id="TIGR00118">
    <property type="entry name" value="acolac_lg"/>
    <property type="match status" value="1"/>
</dbReference>